<keyword evidence="3" id="KW-1185">Reference proteome</keyword>
<feature type="compositionally biased region" description="Basic and acidic residues" evidence="1">
    <location>
        <begin position="245"/>
        <end position="255"/>
    </location>
</feature>
<feature type="compositionally biased region" description="Polar residues" evidence="1">
    <location>
        <begin position="128"/>
        <end position="149"/>
    </location>
</feature>
<protein>
    <submittedName>
        <fullName evidence="2">Uncharacterized protein</fullName>
    </submittedName>
</protein>
<sequence length="342" mass="39246">MNSSNLEKRAMQYKPIYATNRVTPAVRVYVSSPTRGYKRCDSIHDTRADFGFPKHSKQLTYELARASTAITIQHPLVLGPARSHTKKKVDYKRNLRHSHIRAAIVRKPPHDAAKDDPFRFGHKDPTSKRSFTSTAQPTNQDQNTSLRVTCTERSSEYVIIISRPMHESTFKFVYDKFEPNPSRDDQVESRPKGKAYVLSSEHGTRGWAGTNTGSVSSKRSLEDDMTDENERNSKQSRSLPPTHIRVKERTSSKSRRELITPNKLHITIKHKGIRLRVLESNLKNAAGGDAMSSQPSYSMRNKWSQLRQIRQSHVHDHHMQNARSTIILSHRSMRKMHAYLLI</sequence>
<reference evidence="2 3" key="1">
    <citation type="journal article" date="2018" name="Nat. Ecol. Evol.">
        <title>Pezizomycetes genomes reveal the molecular basis of ectomycorrhizal truffle lifestyle.</title>
        <authorList>
            <person name="Murat C."/>
            <person name="Payen T."/>
            <person name="Noel B."/>
            <person name="Kuo A."/>
            <person name="Morin E."/>
            <person name="Chen J."/>
            <person name="Kohler A."/>
            <person name="Krizsan K."/>
            <person name="Balestrini R."/>
            <person name="Da Silva C."/>
            <person name="Montanini B."/>
            <person name="Hainaut M."/>
            <person name="Levati E."/>
            <person name="Barry K.W."/>
            <person name="Belfiori B."/>
            <person name="Cichocki N."/>
            <person name="Clum A."/>
            <person name="Dockter R.B."/>
            <person name="Fauchery L."/>
            <person name="Guy J."/>
            <person name="Iotti M."/>
            <person name="Le Tacon F."/>
            <person name="Lindquist E.A."/>
            <person name="Lipzen A."/>
            <person name="Malagnac F."/>
            <person name="Mello A."/>
            <person name="Molinier V."/>
            <person name="Miyauchi S."/>
            <person name="Poulain J."/>
            <person name="Riccioni C."/>
            <person name="Rubini A."/>
            <person name="Sitrit Y."/>
            <person name="Splivallo R."/>
            <person name="Traeger S."/>
            <person name="Wang M."/>
            <person name="Zifcakova L."/>
            <person name="Wipf D."/>
            <person name="Zambonelli A."/>
            <person name="Paolocci F."/>
            <person name="Nowrousian M."/>
            <person name="Ottonello S."/>
            <person name="Baldrian P."/>
            <person name="Spatafora J.W."/>
            <person name="Henrissat B."/>
            <person name="Nagy L.G."/>
            <person name="Aury J.M."/>
            <person name="Wincker P."/>
            <person name="Grigoriev I.V."/>
            <person name="Bonfante P."/>
            <person name="Martin F.M."/>
        </authorList>
    </citation>
    <scope>NUCLEOTIDE SEQUENCE [LARGE SCALE GENOMIC DNA]</scope>
    <source>
        <strain evidence="2 3">RN42</strain>
    </source>
</reference>
<dbReference type="Proteomes" id="UP000275078">
    <property type="component" value="Unassembled WGS sequence"/>
</dbReference>
<evidence type="ECO:0000313" key="3">
    <source>
        <dbReference type="Proteomes" id="UP000275078"/>
    </source>
</evidence>
<evidence type="ECO:0000313" key="2">
    <source>
        <dbReference type="EMBL" id="RPA84322.1"/>
    </source>
</evidence>
<dbReference type="EMBL" id="ML119659">
    <property type="protein sequence ID" value="RPA84322.1"/>
    <property type="molecule type" value="Genomic_DNA"/>
</dbReference>
<proteinExistence type="predicted"/>
<feature type="compositionally biased region" description="Polar residues" evidence="1">
    <location>
        <begin position="209"/>
        <end position="218"/>
    </location>
</feature>
<dbReference type="AlphaFoldDB" id="A0A3N4IDV0"/>
<accession>A0A3N4IDV0</accession>
<feature type="compositionally biased region" description="Basic and acidic residues" evidence="1">
    <location>
        <begin position="111"/>
        <end position="127"/>
    </location>
</feature>
<feature type="region of interest" description="Disordered" evidence="1">
    <location>
        <begin position="111"/>
        <end position="149"/>
    </location>
</feature>
<feature type="compositionally biased region" description="Basic and acidic residues" evidence="1">
    <location>
        <begin position="178"/>
        <end position="191"/>
    </location>
</feature>
<organism evidence="2 3">
    <name type="scientific">Ascobolus immersus RN42</name>
    <dbReference type="NCBI Taxonomy" id="1160509"/>
    <lineage>
        <taxon>Eukaryota</taxon>
        <taxon>Fungi</taxon>
        <taxon>Dikarya</taxon>
        <taxon>Ascomycota</taxon>
        <taxon>Pezizomycotina</taxon>
        <taxon>Pezizomycetes</taxon>
        <taxon>Pezizales</taxon>
        <taxon>Ascobolaceae</taxon>
        <taxon>Ascobolus</taxon>
    </lineage>
</organism>
<feature type="region of interest" description="Disordered" evidence="1">
    <location>
        <begin position="178"/>
        <end position="255"/>
    </location>
</feature>
<evidence type="ECO:0000256" key="1">
    <source>
        <dbReference type="SAM" id="MobiDB-lite"/>
    </source>
</evidence>
<gene>
    <name evidence="2" type="ORF">BJ508DRAFT_303801</name>
</gene>
<name>A0A3N4IDV0_ASCIM</name>